<dbReference type="EMBL" id="BPLR01017766">
    <property type="protein sequence ID" value="GIY94294.1"/>
    <property type="molecule type" value="Genomic_DNA"/>
</dbReference>
<evidence type="ECO:0000313" key="2">
    <source>
        <dbReference type="Proteomes" id="UP001054945"/>
    </source>
</evidence>
<sequence>MIRISAGTTIDSHNHLGNRSRLVCQPLIVAEQRVICCEHSPDNGRLGMMKMRFDWFLAMPLRSPRHESSASRKAITASNSAFTGFVFHQKKGLMNSLSSSEFKIAFLV</sequence>
<dbReference type="AlphaFoldDB" id="A0AAV4XKF6"/>
<evidence type="ECO:0008006" key="3">
    <source>
        <dbReference type="Google" id="ProtNLM"/>
    </source>
</evidence>
<name>A0AAV4XKF6_CAEEX</name>
<accession>A0AAV4XKF6</accession>
<evidence type="ECO:0000313" key="1">
    <source>
        <dbReference type="EMBL" id="GIY94294.1"/>
    </source>
</evidence>
<comment type="caution">
    <text evidence="1">The sequence shown here is derived from an EMBL/GenBank/DDBJ whole genome shotgun (WGS) entry which is preliminary data.</text>
</comment>
<keyword evidence="2" id="KW-1185">Reference proteome</keyword>
<proteinExistence type="predicted"/>
<gene>
    <name evidence="1" type="ORF">CEXT_17681</name>
</gene>
<dbReference type="Proteomes" id="UP001054945">
    <property type="component" value="Unassembled WGS sequence"/>
</dbReference>
<reference evidence="1 2" key="1">
    <citation type="submission" date="2021-06" db="EMBL/GenBank/DDBJ databases">
        <title>Caerostris extrusa draft genome.</title>
        <authorList>
            <person name="Kono N."/>
            <person name="Arakawa K."/>
        </authorList>
    </citation>
    <scope>NUCLEOTIDE SEQUENCE [LARGE SCALE GENOMIC DNA]</scope>
</reference>
<protein>
    <recommendedName>
        <fullName evidence="3">Ycf15</fullName>
    </recommendedName>
</protein>
<organism evidence="1 2">
    <name type="scientific">Caerostris extrusa</name>
    <name type="common">Bark spider</name>
    <name type="synonym">Caerostris bankana</name>
    <dbReference type="NCBI Taxonomy" id="172846"/>
    <lineage>
        <taxon>Eukaryota</taxon>
        <taxon>Metazoa</taxon>
        <taxon>Ecdysozoa</taxon>
        <taxon>Arthropoda</taxon>
        <taxon>Chelicerata</taxon>
        <taxon>Arachnida</taxon>
        <taxon>Araneae</taxon>
        <taxon>Araneomorphae</taxon>
        <taxon>Entelegynae</taxon>
        <taxon>Araneoidea</taxon>
        <taxon>Araneidae</taxon>
        <taxon>Caerostris</taxon>
    </lineage>
</organism>